<dbReference type="InterPro" id="IPR036388">
    <property type="entry name" value="WH-like_DNA-bd_sf"/>
</dbReference>
<dbReference type="PANTHER" id="PTHR30154:SF53">
    <property type="entry name" value="HTH-TYPE TRANSCRIPTIONAL REGULATOR LRPC"/>
    <property type="match status" value="1"/>
</dbReference>
<evidence type="ECO:0000259" key="4">
    <source>
        <dbReference type="PROSITE" id="PS50956"/>
    </source>
</evidence>
<dbReference type="InterPro" id="IPR019888">
    <property type="entry name" value="Tscrpt_reg_AsnC-like"/>
</dbReference>
<dbReference type="RefSeq" id="WP_025653928.1">
    <property type="nucleotide sequence ID" value="NZ_BAAACT010000027.1"/>
</dbReference>
<dbReference type="SMART" id="SM00344">
    <property type="entry name" value="HTH_ASNC"/>
    <property type="match status" value="1"/>
</dbReference>
<proteinExistence type="predicted"/>
<dbReference type="OrthoDB" id="66249at2"/>
<keyword evidence="3" id="KW-0804">Transcription</keyword>
<feature type="domain" description="HTH asnC-type" evidence="4">
    <location>
        <begin position="4"/>
        <end position="65"/>
    </location>
</feature>
<evidence type="ECO:0000256" key="1">
    <source>
        <dbReference type="ARBA" id="ARBA00023015"/>
    </source>
</evidence>
<dbReference type="GO" id="GO:0043565">
    <property type="term" value="F:sequence-specific DNA binding"/>
    <property type="evidence" value="ECO:0007669"/>
    <property type="project" value="InterPro"/>
</dbReference>
<dbReference type="Pfam" id="PF13412">
    <property type="entry name" value="HTH_24"/>
    <property type="match status" value="1"/>
</dbReference>
<dbReference type="Pfam" id="PF01037">
    <property type="entry name" value="AsnC_trans_reg"/>
    <property type="match status" value="1"/>
</dbReference>
<evidence type="ECO:0000256" key="3">
    <source>
        <dbReference type="ARBA" id="ARBA00023163"/>
    </source>
</evidence>
<dbReference type="SUPFAM" id="SSF46785">
    <property type="entry name" value="Winged helix' DNA-binding domain"/>
    <property type="match status" value="1"/>
</dbReference>
<dbReference type="Proteomes" id="UP000095544">
    <property type="component" value="Unassembled WGS sequence"/>
</dbReference>
<gene>
    <name evidence="5" type="primary">lrpC_1</name>
    <name evidence="5" type="ORF">ERS852491_00699</name>
</gene>
<dbReference type="InterPro" id="IPR000485">
    <property type="entry name" value="AsnC-type_HTH_dom"/>
</dbReference>
<dbReference type="GO" id="GO:0005829">
    <property type="term" value="C:cytosol"/>
    <property type="evidence" value="ECO:0007669"/>
    <property type="project" value="TreeGrafter"/>
</dbReference>
<dbReference type="InterPro" id="IPR036390">
    <property type="entry name" value="WH_DNA-bd_sf"/>
</dbReference>
<dbReference type="InterPro" id="IPR019887">
    <property type="entry name" value="Tscrpt_reg_AsnC/Lrp_C"/>
</dbReference>
<dbReference type="PROSITE" id="PS50956">
    <property type="entry name" value="HTH_ASNC_2"/>
    <property type="match status" value="1"/>
</dbReference>
<dbReference type="AlphaFoldDB" id="A0A174ADE9"/>
<name>A0A174ADE9_9FIRM</name>
<dbReference type="Gene3D" id="3.30.70.920">
    <property type="match status" value="1"/>
</dbReference>
<evidence type="ECO:0000313" key="5">
    <source>
        <dbReference type="EMBL" id="CUN86661.1"/>
    </source>
</evidence>
<dbReference type="STRING" id="39482.ERS852491_00699"/>
<keyword evidence="1" id="KW-0805">Transcription regulation</keyword>
<dbReference type="Gene3D" id="1.10.10.10">
    <property type="entry name" value="Winged helix-like DNA-binding domain superfamily/Winged helix DNA-binding domain"/>
    <property type="match status" value="1"/>
</dbReference>
<reference evidence="5 6" key="1">
    <citation type="submission" date="2015-09" db="EMBL/GenBank/DDBJ databases">
        <authorList>
            <consortium name="Pathogen Informatics"/>
        </authorList>
    </citation>
    <scope>NUCLEOTIDE SEQUENCE [LARGE SCALE GENOMIC DNA]</scope>
    <source>
        <strain evidence="5 6">2789STDY5834876</strain>
    </source>
</reference>
<dbReference type="PANTHER" id="PTHR30154">
    <property type="entry name" value="LEUCINE-RESPONSIVE REGULATORY PROTEIN"/>
    <property type="match status" value="1"/>
</dbReference>
<accession>A0A174ADE9</accession>
<dbReference type="GO" id="GO:0043200">
    <property type="term" value="P:response to amino acid"/>
    <property type="evidence" value="ECO:0007669"/>
    <property type="project" value="TreeGrafter"/>
</dbReference>
<sequence length="151" mass="17004">MNELDKIDIQLLKALQENARTSIKELASQVYLSSPATASRISRMEKMGYIKGYTVIEGESELGYPIKAIINIQTDRKGRESLFSFIYRCPNVTECAFVSGIYSIVISVFFENTQKLDKFINEIQKRGADTMTQIVLSTPILHRGIGGIMED</sequence>
<dbReference type="GeneID" id="93332007"/>
<evidence type="ECO:0000313" key="6">
    <source>
        <dbReference type="Proteomes" id="UP000095544"/>
    </source>
</evidence>
<evidence type="ECO:0000256" key="2">
    <source>
        <dbReference type="ARBA" id="ARBA00023125"/>
    </source>
</evidence>
<dbReference type="PRINTS" id="PR00033">
    <property type="entry name" value="HTHASNC"/>
</dbReference>
<keyword evidence="2" id="KW-0238">DNA-binding</keyword>
<dbReference type="EMBL" id="CYZU01000004">
    <property type="protein sequence ID" value="CUN86661.1"/>
    <property type="molecule type" value="Genomic_DNA"/>
</dbReference>
<dbReference type="SUPFAM" id="SSF54909">
    <property type="entry name" value="Dimeric alpha+beta barrel"/>
    <property type="match status" value="1"/>
</dbReference>
<organism evidence="5 6">
    <name type="scientific">Faecalicatena contorta</name>
    <dbReference type="NCBI Taxonomy" id="39482"/>
    <lineage>
        <taxon>Bacteria</taxon>
        <taxon>Bacillati</taxon>
        <taxon>Bacillota</taxon>
        <taxon>Clostridia</taxon>
        <taxon>Lachnospirales</taxon>
        <taxon>Lachnospiraceae</taxon>
        <taxon>Faecalicatena</taxon>
    </lineage>
</organism>
<dbReference type="InterPro" id="IPR011008">
    <property type="entry name" value="Dimeric_a/b-barrel"/>
</dbReference>
<protein>
    <submittedName>
        <fullName evidence="5">HTH-type transcriptional regulator lrpC</fullName>
    </submittedName>
</protein>